<evidence type="ECO:0000313" key="2">
    <source>
        <dbReference type="EMBL" id="CAD9266728.1"/>
    </source>
</evidence>
<accession>A0A6U4K2R2</accession>
<dbReference type="PANTHER" id="PTHR10491:SF4">
    <property type="entry name" value="METHIONINE ADENOSYLTRANSFERASE 2 SUBUNIT BETA"/>
    <property type="match status" value="1"/>
</dbReference>
<evidence type="ECO:0000259" key="1">
    <source>
        <dbReference type="Pfam" id="PF04321"/>
    </source>
</evidence>
<dbReference type="EMBL" id="HBGJ01039928">
    <property type="protein sequence ID" value="CAD9266729.1"/>
    <property type="molecule type" value="Transcribed_RNA"/>
</dbReference>
<dbReference type="Pfam" id="PF04321">
    <property type="entry name" value="RmlD_sub_bind"/>
    <property type="match status" value="1"/>
</dbReference>
<dbReference type="EMBL" id="HBGJ01039927">
    <property type="protein sequence ID" value="CAD9266728.1"/>
    <property type="molecule type" value="Transcribed_RNA"/>
</dbReference>
<reference evidence="3" key="1">
    <citation type="submission" date="2021-01" db="EMBL/GenBank/DDBJ databases">
        <authorList>
            <person name="Corre E."/>
            <person name="Pelletier E."/>
            <person name="Niang G."/>
            <person name="Scheremetjew M."/>
            <person name="Finn R."/>
            <person name="Kale V."/>
            <person name="Holt S."/>
            <person name="Cochrane G."/>
            <person name="Meng A."/>
            <person name="Brown T."/>
            <person name="Cohen L."/>
        </authorList>
    </citation>
    <scope>NUCLEOTIDE SEQUENCE</scope>
    <source>
        <strain evidence="3">CCMP2877</strain>
    </source>
</reference>
<dbReference type="Gene3D" id="3.40.50.720">
    <property type="entry name" value="NAD(P)-binding Rossmann-like Domain"/>
    <property type="match status" value="1"/>
</dbReference>
<dbReference type="InterPro" id="IPR029903">
    <property type="entry name" value="RmlD-like-bd"/>
</dbReference>
<feature type="domain" description="RmlD-like substrate binding" evidence="1">
    <location>
        <begin position="25"/>
        <end position="208"/>
    </location>
</feature>
<protein>
    <recommendedName>
        <fullName evidence="1">RmlD-like substrate binding domain-containing protein</fullName>
    </recommendedName>
</protein>
<organism evidence="3">
    <name type="scientific">Phaeomonas parva</name>
    <dbReference type="NCBI Taxonomy" id="124430"/>
    <lineage>
        <taxon>Eukaryota</taxon>
        <taxon>Sar</taxon>
        <taxon>Stramenopiles</taxon>
        <taxon>Ochrophyta</taxon>
        <taxon>Pinguiophyceae</taxon>
        <taxon>Pinguiochrysidales</taxon>
        <taxon>Pinguiochrysidaceae</taxon>
        <taxon>Phaeomonas</taxon>
    </lineage>
</organism>
<gene>
    <name evidence="2" type="ORF">PPAR1163_LOCUS25154</name>
    <name evidence="3" type="ORF">PPAR1163_LOCUS25155</name>
</gene>
<dbReference type="AlphaFoldDB" id="A0A6U4K2R2"/>
<evidence type="ECO:0000313" key="3">
    <source>
        <dbReference type="EMBL" id="CAD9266729.1"/>
    </source>
</evidence>
<dbReference type="GO" id="GO:0006556">
    <property type="term" value="P:S-adenosylmethionine biosynthetic process"/>
    <property type="evidence" value="ECO:0007669"/>
    <property type="project" value="TreeGrafter"/>
</dbReference>
<dbReference type="PANTHER" id="PTHR10491">
    <property type="entry name" value="DTDP-4-DEHYDRORHAMNOSE REDUCTASE"/>
    <property type="match status" value="1"/>
</dbReference>
<sequence>MSEPATKMARTDGTNGTNGDAAAQKFLLFGGTGWLGGMLIAMLTEQGKDFVVSKVRLQNRESLEAELDREQPTHVLCAAGVTGRPNVDWCEDHKEETIRTNVIGALNCADCCSSRGIHMTLYATGCIFEYDDKRPMPTLQADGTWSEERTFEEDNEEDTPNFADSFYSFTKGHLEQMLRHIPNVLILRVRMPISDDLSPRNFITKICKYRRVVDIPNSMTVLTDLMPVSVTMAERGLTGVYNFCNPGPISHHQILDLYKQYIDPEFEYEGFSLEEQAKVIKAGRSNNTLSHTKLVEALPDVNIPPMLESIHGVFQRMKVNLEKEGIWPDNLPRQKI</sequence>
<proteinExistence type="predicted"/>
<dbReference type="InterPro" id="IPR005913">
    <property type="entry name" value="dTDP_dehydrorham_reduct"/>
</dbReference>
<name>A0A6U4K2R2_9STRA</name>
<dbReference type="GO" id="GO:0048269">
    <property type="term" value="C:methionine adenosyltransferase complex"/>
    <property type="evidence" value="ECO:0007669"/>
    <property type="project" value="TreeGrafter"/>
</dbReference>
<dbReference type="GO" id="GO:0048270">
    <property type="term" value="F:methionine adenosyltransferase regulator activity"/>
    <property type="evidence" value="ECO:0007669"/>
    <property type="project" value="TreeGrafter"/>
</dbReference>
<dbReference type="SUPFAM" id="SSF51735">
    <property type="entry name" value="NAD(P)-binding Rossmann-fold domains"/>
    <property type="match status" value="1"/>
</dbReference>
<dbReference type="InterPro" id="IPR036291">
    <property type="entry name" value="NAD(P)-bd_dom_sf"/>
</dbReference>